<dbReference type="Proteomes" id="UP000241964">
    <property type="component" value="Unassembled WGS sequence"/>
</dbReference>
<dbReference type="EMBL" id="PYAS01000009">
    <property type="protein sequence ID" value="PSL26559.1"/>
    <property type="molecule type" value="Genomic_DNA"/>
</dbReference>
<protein>
    <submittedName>
        <fullName evidence="2">Outer membrane protein</fullName>
    </submittedName>
</protein>
<keyword evidence="3" id="KW-1185">Reference proteome</keyword>
<evidence type="ECO:0000256" key="1">
    <source>
        <dbReference type="SAM" id="SignalP"/>
    </source>
</evidence>
<feature type="chain" id="PRO_5015165866" evidence="1">
    <location>
        <begin position="24"/>
        <end position="213"/>
    </location>
</feature>
<organism evidence="2 3">
    <name type="scientific">Dyadobacter jiangsuensis</name>
    <dbReference type="NCBI Taxonomy" id="1591085"/>
    <lineage>
        <taxon>Bacteria</taxon>
        <taxon>Pseudomonadati</taxon>
        <taxon>Bacteroidota</taxon>
        <taxon>Cytophagia</taxon>
        <taxon>Cytophagales</taxon>
        <taxon>Spirosomataceae</taxon>
        <taxon>Dyadobacter</taxon>
    </lineage>
</organism>
<sequence length="213" mass="23707">MKEIQNILIIWLFILASISHTHAQENSALSEPTSSSENTSSAGLKKGHIVATLNASASAANDIQQLTRTWSLSPQIGYLVADRLVVGLQFSMGKRYQRNKSGAPGTYVLPEYQLYSALPAIYSRYYLLRFKLKPFLQLSSGYNFQWGKEDTDGMHTTVNSQNFALSGAFGLNLRLSRSIGLEALFNTRFDNNSKLTDANELLKYRLGISICIN</sequence>
<name>A0A2P8FXW2_9BACT</name>
<reference evidence="2 3" key="1">
    <citation type="submission" date="2018-03" db="EMBL/GenBank/DDBJ databases">
        <title>Genomic Encyclopedia of Archaeal and Bacterial Type Strains, Phase II (KMG-II): from individual species to whole genera.</title>
        <authorList>
            <person name="Goeker M."/>
        </authorList>
    </citation>
    <scope>NUCLEOTIDE SEQUENCE [LARGE SCALE GENOMIC DNA]</scope>
    <source>
        <strain evidence="2 3">DSM 29057</strain>
    </source>
</reference>
<accession>A0A2P8FXW2</accession>
<keyword evidence="1" id="KW-0732">Signal</keyword>
<evidence type="ECO:0000313" key="2">
    <source>
        <dbReference type="EMBL" id="PSL26559.1"/>
    </source>
</evidence>
<proteinExistence type="predicted"/>
<evidence type="ECO:0000313" key="3">
    <source>
        <dbReference type="Proteomes" id="UP000241964"/>
    </source>
</evidence>
<feature type="signal peptide" evidence="1">
    <location>
        <begin position="1"/>
        <end position="23"/>
    </location>
</feature>
<dbReference type="AlphaFoldDB" id="A0A2P8FXW2"/>
<gene>
    <name evidence="2" type="ORF">CLV60_10950</name>
</gene>
<comment type="caution">
    <text evidence="2">The sequence shown here is derived from an EMBL/GenBank/DDBJ whole genome shotgun (WGS) entry which is preliminary data.</text>
</comment>
<dbReference type="RefSeq" id="WP_146151574.1">
    <property type="nucleotide sequence ID" value="NZ_PYAS01000009.1"/>
</dbReference>
<dbReference type="OrthoDB" id="945117at2"/>